<dbReference type="EMBL" id="JAUTXU010000236">
    <property type="protein sequence ID" value="KAK3696769.1"/>
    <property type="molecule type" value="Genomic_DNA"/>
</dbReference>
<dbReference type="Proteomes" id="UP001281147">
    <property type="component" value="Unassembled WGS sequence"/>
</dbReference>
<evidence type="ECO:0000313" key="1">
    <source>
        <dbReference type="EMBL" id="KAK3696769.1"/>
    </source>
</evidence>
<evidence type="ECO:0000313" key="2">
    <source>
        <dbReference type="Proteomes" id="UP001281147"/>
    </source>
</evidence>
<sequence length="260" mass="29755">MERSHGMSSNSEKARVEGDAAQPPCASLRLLAIPREIRDNIYAHCIPSVPVNVQEICQRGAFDGLSVVHHIIANEWHEAQYSYKRFWLNVRAAQFDQNDTENVGQSDAIRAWRSWLQNLGDSNAGLLRKFYVTSKYFAAVVDISYQHGRVSHVGCNFNVRNINEHLPGQQLMSHQDVGKDMELFFQKEVRGVLVPNPGKFGVGQIHWLIRTVLRFVPYCCAIANRGYENPQLSEAELEQHRRRDDMGDHGCCRGFQEYIR</sequence>
<comment type="caution">
    <text evidence="1">The sequence shown here is derived from an EMBL/GenBank/DDBJ whole genome shotgun (WGS) entry which is preliminary data.</text>
</comment>
<organism evidence="1 2">
    <name type="scientific">Vermiconidia calcicola</name>
    <dbReference type="NCBI Taxonomy" id="1690605"/>
    <lineage>
        <taxon>Eukaryota</taxon>
        <taxon>Fungi</taxon>
        <taxon>Dikarya</taxon>
        <taxon>Ascomycota</taxon>
        <taxon>Pezizomycotina</taxon>
        <taxon>Dothideomycetes</taxon>
        <taxon>Dothideomycetidae</taxon>
        <taxon>Mycosphaerellales</taxon>
        <taxon>Extremaceae</taxon>
        <taxon>Vermiconidia</taxon>
    </lineage>
</organism>
<reference evidence="1" key="1">
    <citation type="submission" date="2023-07" db="EMBL/GenBank/DDBJ databases">
        <title>Black Yeasts Isolated from many extreme environments.</title>
        <authorList>
            <person name="Coleine C."/>
            <person name="Stajich J.E."/>
            <person name="Selbmann L."/>
        </authorList>
    </citation>
    <scope>NUCLEOTIDE SEQUENCE</scope>
    <source>
        <strain evidence="1">CCFEE 5714</strain>
    </source>
</reference>
<protein>
    <submittedName>
        <fullName evidence="1">Uncharacterized protein</fullName>
    </submittedName>
</protein>
<proteinExistence type="predicted"/>
<keyword evidence="2" id="KW-1185">Reference proteome</keyword>
<name>A0ACC3MJ20_9PEZI</name>
<accession>A0ACC3MJ20</accession>
<gene>
    <name evidence="1" type="ORF">LTR37_017793</name>
</gene>